<evidence type="ECO:0000313" key="2">
    <source>
        <dbReference type="EMBL" id="OWJ67017.1"/>
    </source>
</evidence>
<gene>
    <name evidence="2" type="ORF">BWR60_10775</name>
</gene>
<organism evidence="2 3">
    <name type="scientific">Inquilinus limosus</name>
    <dbReference type="NCBI Taxonomy" id="171674"/>
    <lineage>
        <taxon>Bacteria</taxon>
        <taxon>Pseudomonadati</taxon>
        <taxon>Pseudomonadota</taxon>
        <taxon>Alphaproteobacteria</taxon>
        <taxon>Rhodospirillales</taxon>
        <taxon>Rhodospirillaceae</taxon>
        <taxon>Inquilinus</taxon>
    </lineage>
</organism>
<dbReference type="Proteomes" id="UP000196655">
    <property type="component" value="Unassembled WGS sequence"/>
</dbReference>
<feature type="transmembrane region" description="Helical" evidence="1">
    <location>
        <begin position="359"/>
        <end position="381"/>
    </location>
</feature>
<keyword evidence="3" id="KW-1185">Reference proteome</keyword>
<evidence type="ECO:0000256" key="1">
    <source>
        <dbReference type="SAM" id="Phobius"/>
    </source>
</evidence>
<dbReference type="RefSeq" id="WP_088151027.1">
    <property type="nucleotide sequence ID" value="NZ_NHON01000016.1"/>
</dbReference>
<dbReference type="InterPro" id="IPR012430">
    <property type="entry name" value="TMEM43_fam"/>
</dbReference>
<dbReference type="AlphaFoldDB" id="A0A211ZPJ8"/>
<feature type="transmembrane region" description="Helical" evidence="1">
    <location>
        <begin position="325"/>
        <end position="353"/>
    </location>
</feature>
<name>A0A211ZPJ8_9PROT</name>
<keyword evidence="1" id="KW-0812">Transmembrane</keyword>
<dbReference type="Pfam" id="PF07787">
    <property type="entry name" value="TMEM43"/>
    <property type="match status" value="1"/>
</dbReference>
<keyword evidence="1" id="KW-1133">Transmembrane helix</keyword>
<sequence length="399" mass="42254">MPITLASRRLSTAVLVGVCACALALVAMAWGEVTARNQRRAIDATLGAIVDRGTRGLDPADEGRMVRIVGRLAADGPVTDGDTGFSAPGLALEREVEMWQDFRLLRSPGDRSGPDLRWSAIRIPTWRLEDSNRPAPDNPEFPFASHVFSNTTARIGGVPVDAGLARAGGFDSSVVSADALPALARRLPELAAGLDRDWVVLSATPAVRRIGDLRVSYRTRGGDRIVTAIGRQREGRLYREAFGLLQSAVLSGDEPAEAFLGFGVLEGPSNAQLWGRGVGIAILAGALAFFFLGGFRPRDPDAQSSEGTGWPLAASDALGYLPGPALVAVLILLLLPFAMMALPAAVALGFMAYWMAQNWVAMLAGTAAALALAVAALFVTARPPDTPPKTRCEKFDLML</sequence>
<keyword evidence="1" id="KW-0472">Membrane</keyword>
<evidence type="ECO:0000313" key="3">
    <source>
        <dbReference type="Proteomes" id="UP000196655"/>
    </source>
</evidence>
<proteinExistence type="predicted"/>
<comment type="caution">
    <text evidence="2">The sequence shown here is derived from an EMBL/GenBank/DDBJ whole genome shotgun (WGS) entry which is preliminary data.</text>
</comment>
<feature type="transmembrane region" description="Helical" evidence="1">
    <location>
        <begin position="273"/>
        <end position="295"/>
    </location>
</feature>
<dbReference type="EMBL" id="NHON01000016">
    <property type="protein sequence ID" value="OWJ67017.1"/>
    <property type="molecule type" value="Genomic_DNA"/>
</dbReference>
<protein>
    <submittedName>
        <fullName evidence="2">Uncharacterized protein</fullName>
    </submittedName>
</protein>
<reference evidence="3" key="1">
    <citation type="submission" date="2017-05" db="EMBL/GenBank/DDBJ databases">
        <authorList>
            <person name="Macchi M."/>
            <person name="Festa S."/>
            <person name="Coppotelli B.M."/>
            <person name="Morelli I.S."/>
        </authorList>
    </citation>
    <scope>NUCLEOTIDE SEQUENCE [LARGE SCALE GENOMIC DNA]</scope>
    <source>
        <strain evidence="3">I</strain>
    </source>
</reference>
<accession>A0A211ZPJ8</accession>